<feature type="domain" description="Serine aminopeptidase S33" evidence="1">
    <location>
        <begin position="188"/>
        <end position="285"/>
    </location>
</feature>
<organism evidence="2 3">
    <name type="scientific">Sphingobacterium arenae</name>
    <dbReference type="NCBI Taxonomy" id="1280598"/>
    <lineage>
        <taxon>Bacteria</taxon>
        <taxon>Pseudomonadati</taxon>
        <taxon>Bacteroidota</taxon>
        <taxon>Sphingobacteriia</taxon>
        <taxon>Sphingobacteriales</taxon>
        <taxon>Sphingobacteriaceae</taxon>
        <taxon>Sphingobacterium</taxon>
    </lineage>
</organism>
<name>A0ABR7Y8T0_9SPHI</name>
<gene>
    <name evidence="2" type="ORF">H8B17_19025</name>
</gene>
<keyword evidence="2" id="KW-0378">Hydrolase</keyword>
<dbReference type="Gene3D" id="3.40.50.1820">
    <property type="entry name" value="alpha/beta hydrolase"/>
    <property type="match status" value="1"/>
</dbReference>
<dbReference type="PANTHER" id="PTHR43265:SF1">
    <property type="entry name" value="ESTERASE ESTD"/>
    <property type="match status" value="1"/>
</dbReference>
<dbReference type="RefSeq" id="WP_190310811.1">
    <property type="nucleotide sequence ID" value="NZ_JACNYK010000007.1"/>
</dbReference>
<evidence type="ECO:0000313" key="2">
    <source>
        <dbReference type="EMBL" id="MBD1427677.1"/>
    </source>
</evidence>
<evidence type="ECO:0000259" key="1">
    <source>
        <dbReference type="Pfam" id="PF12146"/>
    </source>
</evidence>
<dbReference type="InterPro" id="IPR029058">
    <property type="entry name" value="AB_hydrolase_fold"/>
</dbReference>
<comment type="caution">
    <text evidence="2">The sequence shown here is derived from an EMBL/GenBank/DDBJ whole genome shotgun (WGS) entry which is preliminary data.</text>
</comment>
<evidence type="ECO:0000313" key="3">
    <source>
        <dbReference type="Proteomes" id="UP000606494"/>
    </source>
</evidence>
<dbReference type="EMBL" id="JACNYK010000007">
    <property type="protein sequence ID" value="MBD1427677.1"/>
    <property type="molecule type" value="Genomic_DNA"/>
</dbReference>
<dbReference type="PROSITE" id="PS51257">
    <property type="entry name" value="PROKAR_LIPOPROTEIN"/>
    <property type="match status" value="1"/>
</dbReference>
<dbReference type="Proteomes" id="UP000606494">
    <property type="component" value="Unassembled WGS sequence"/>
</dbReference>
<dbReference type="GO" id="GO:0016787">
    <property type="term" value="F:hydrolase activity"/>
    <property type="evidence" value="ECO:0007669"/>
    <property type="project" value="UniProtKB-KW"/>
</dbReference>
<keyword evidence="3" id="KW-1185">Reference proteome</keyword>
<proteinExistence type="predicted"/>
<protein>
    <submittedName>
        <fullName evidence="2">Alpha/beta hydrolase</fullName>
    </submittedName>
</protein>
<dbReference type="PANTHER" id="PTHR43265">
    <property type="entry name" value="ESTERASE ESTD"/>
    <property type="match status" value="1"/>
</dbReference>
<dbReference type="InterPro" id="IPR022742">
    <property type="entry name" value="Hydrolase_4"/>
</dbReference>
<dbReference type="SUPFAM" id="SSF53474">
    <property type="entry name" value="alpha/beta-Hydrolases"/>
    <property type="match status" value="1"/>
</dbReference>
<accession>A0ABR7Y8T0</accession>
<dbReference type="Pfam" id="PF12146">
    <property type="entry name" value="Hydrolase_4"/>
    <property type="match status" value="1"/>
</dbReference>
<sequence length="451" mass="49874">MRNILILSLLLLQSCLGYGQKFVGTWQGELKVQGVALPLVFHLENASSWKGTMESPAQGNTKFPFSAIDVHQDSIFITVASIGLTYKGKLLTNEHIEGVMSQNGKTFPMYLSKVDHTLAKRRRPQLPEPPYSYDTLDVTFSSEYDNVKLAGTITTPPDGEKLPAVVLVSGSGPQDRDETIMAHKPFKVIADYLTKQGIIVLRYDERGIGASTGNYPKSTIGDFSRDVIAAVGFLQKQEGVDPARVGIIGHSEGALIAELIAGESSADIGFIGLLGAPAIPIDSLMVLQAYEIGKLTGMSEEQLREAKEVNRWNFATVKSDLDDEHAYRQILENMSSSLPNLSDNQKNEIKMMVLPAYRYFMRIDPVPFIKRIDVPVFAAFGTKDVQVPFAPNLKSLTDHLPRNEKNFLKAYDGLNHLFQKAETGAISEYIDIEETFNEGVLSDLAEWINDL</sequence>
<dbReference type="InterPro" id="IPR053145">
    <property type="entry name" value="AB_hydrolase_Est10"/>
</dbReference>
<reference evidence="2 3" key="1">
    <citation type="submission" date="2020-08" db="EMBL/GenBank/DDBJ databases">
        <title>Sphingobacterium sp. DN00404 isolated from aquaculture water.</title>
        <authorList>
            <person name="Zhang M."/>
        </authorList>
    </citation>
    <scope>NUCLEOTIDE SEQUENCE [LARGE SCALE GENOMIC DNA]</scope>
    <source>
        <strain evidence="2 3">KCTC 32294</strain>
    </source>
</reference>